<dbReference type="PANTHER" id="PTHR34315:SF1">
    <property type="entry name" value="INTRADIOL RING-CLEAVAGE DIOXYGENASES DOMAIN-CONTAINING PROTEIN-RELATED"/>
    <property type="match status" value="1"/>
</dbReference>
<proteinExistence type="predicted"/>
<comment type="caution">
    <text evidence="2">The sequence shown here is derived from an EMBL/GenBank/DDBJ whole genome shotgun (WGS) entry which is preliminary data.</text>
</comment>
<dbReference type="CDD" id="cd03457">
    <property type="entry name" value="intradiol_dioxygenase_like"/>
    <property type="match status" value="1"/>
</dbReference>
<keyword evidence="1" id="KW-0732">Signal</keyword>
<dbReference type="PANTHER" id="PTHR34315">
    <property type="match status" value="1"/>
</dbReference>
<dbReference type="Proteomes" id="UP000639643">
    <property type="component" value="Unassembled WGS sequence"/>
</dbReference>
<protein>
    <submittedName>
        <fullName evidence="2">Extracellular dioxygenase</fullName>
    </submittedName>
</protein>
<dbReference type="GO" id="GO:0016702">
    <property type="term" value="F:oxidoreductase activity, acting on single donors with incorporation of molecular oxygen, incorporation of two atoms of oxygen"/>
    <property type="evidence" value="ECO:0007669"/>
    <property type="project" value="InterPro"/>
</dbReference>
<dbReference type="GO" id="GO:0008199">
    <property type="term" value="F:ferric iron binding"/>
    <property type="evidence" value="ECO:0007669"/>
    <property type="project" value="InterPro"/>
</dbReference>
<evidence type="ECO:0000313" key="2">
    <source>
        <dbReference type="EMBL" id="KAF6840756.1"/>
    </source>
</evidence>
<accession>A0A8H6U5C7</accession>
<dbReference type="AlphaFoldDB" id="A0A8H6U5C7"/>
<dbReference type="OrthoDB" id="121380at2759"/>
<feature type="chain" id="PRO_5034076685" evidence="1">
    <location>
        <begin position="30"/>
        <end position="345"/>
    </location>
</feature>
<organism evidence="2 3">
    <name type="scientific">Colletotrichum musicola</name>
    <dbReference type="NCBI Taxonomy" id="2175873"/>
    <lineage>
        <taxon>Eukaryota</taxon>
        <taxon>Fungi</taxon>
        <taxon>Dikarya</taxon>
        <taxon>Ascomycota</taxon>
        <taxon>Pezizomycotina</taxon>
        <taxon>Sordariomycetes</taxon>
        <taxon>Hypocreomycetidae</taxon>
        <taxon>Glomerellales</taxon>
        <taxon>Glomerellaceae</taxon>
        <taxon>Colletotrichum</taxon>
        <taxon>Colletotrichum orchidearum species complex</taxon>
    </lineage>
</organism>
<dbReference type="EMBL" id="WIGM01000097">
    <property type="protein sequence ID" value="KAF6840756.1"/>
    <property type="molecule type" value="Genomic_DNA"/>
</dbReference>
<reference evidence="2" key="1">
    <citation type="journal article" date="2020" name="Phytopathology">
        <title>Genome Sequence Resources of Colletotrichum truncatum, C. plurivorum, C. musicola, and C. sojae: Four Species Pathogenic to Soybean (Glycine max).</title>
        <authorList>
            <person name="Rogerio F."/>
            <person name="Boufleur T.R."/>
            <person name="Ciampi-Guillardi M."/>
            <person name="Sukno S.A."/>
            <person name="Thon M.R."/>
            <person name="Massola Junior N.S."/>
            <person name="Baroncelli R."/>
        </authorList>
    </citation>
    <scope>NUCLEOTIDE SEQUENCE</scope>
    <source>
        <strain evidence="2">LFN0074</strain>
    </source>
</reference>
<name>A0A8H6U5C7_9PEZI</name>
<evidence type="ECO:0000313" key="3">
    <source>
        <dbReference type="Proteomes" id="UP000639643"/>
    </source>
</evidence>
<keyword evidence="2" id="KW-0560">Oxidoreductase</keyword>
<keyword evidence="2" id="KW-0223">Dioxygenase</keyword>
<gene>
    <name evidence="2" type="ORF">CMUS01_03853</name>
</gene>
<keyword evidence="3" id="KW-1185">Reference proteome</keyword>
<dbReference type="Gene3D" id="2.60.130.10">
    <property type="entry name" value="Aromatic compound dioxygenase"/>
    <property type="match status" value="1"/>
</dbReference>
<feature type="signal peptide" evidence="1">
    <location>
        <begin position="1"/>
        <end position="29"/>
    </location>
</feature>
<dbReference type="SUPFAM" id="SSF49482">
    <property type="entry name" value="Aromatic compound dioxygenase"/>
    <property type="match status" value="1"/>
</dbReference>
<evidence type="ECO:0000256" key="1">
    <source>
        <dbReference type="SAM" id="SignalP"/>
    </source>
</evidence>
<dbReference type="InterPro" id="IPR015889">
    <property type="entry name" value="Intradiol_dOase_core"/>
</dbReference>
<sequence length="345" mass="37644">MKVKLGSVARLMASTSLIAAGMMAIGVNAHGNVDLAAEIAARQDYSQSNSMNLAHCAAQLQEQGILGQAVDRRVAKYQQYSKLFARDIEEVLNTDHEITDGSITIDSPDSEIFATRDDGCVLSIETTEGPFYVEGEYVRWDLTDGEPGIVMYMDIQIIDTETCKPIPDVWVEVWHANATGVYSGIVSDANGAGKADPSNALTTFHRGLQKTNAEGAVWFGSKFPGHYPGRSPHVHVMTHAEGAAPLPNGTIQNNVATHAGQFFFDQELVGRVRGDALYASNAQPFLENRDDAYFHQEAEFTDPVMSYVMLDHEERDIAGGIMAWKLVGVNMTYARELRVAGTLLG</sequence>